<comment type="similarity">
    <text evidence="1 7">Belongs to the peptidase M3 family.</text>
</comment>
<dbReference type="STRING" id="2018661.A0A2A2JT63"/>
<dbReference type="Proteomes" id="UP000218231">
    <property type="component" value="Unassembled WGS sequence"/>
</dbReference>
<evidence type="ECO:0000256" key="5">
    <source>
        <dbReference type="ARBA" id="ARBA00022833"/>
    </source>
</evidence>
<dbReference type="PANTHER" id="PTHR11804:SF83">
    <property type="entry name" value="LD37516P"/>
    <property type="match status" value="1"/>
</dbReference>
<dbReference type="SUPFAM" id="SSF55486">
    <property type="entry name" value="Metalloproteases ('zincins'), catalytic domain"/>
    <property type="match status" value="1"/>
</dbReference>
<organism evidence="9 10">
    <name type="scientific">Diploscapter pachys</name>
    <dbReference type="NCBI Taxonomy" id="2018661"/>
    <lineage>
        <taxon>Eukaryota</taxon>
        <taxon>Metazoa</taxon>
        <taxon>Ecdysozoa</taxon>
        <taxon>Nematoda</taxon>
        <taxon>Chromadorea</taxon>
        <taxon>Rhabditida</taxon>
        <taxon>Rhabditina</taxon>
        <taxon>Rhabditomorpha</taxon>
        <taxon>Rhabditoidea</taxon>
        <taxon>Rhabditidae</taxon>
        <taxon>Diploscapter</taxon>
    </lineage>
</organism>
<evidence type="ECO:0000259" key="8">
    <source>
        <dbReference type="Pfam" id="PF01432"/>
    </source>
</evidence>
<keyword evidence="2 7" id="KW-0645">Protease</keyword>
<dbReference type="InterPro" id="IPR001567">
    <property type="entry name" value="Pept_M3A_M3B_dom"/>
</dbReference>
<gene>
    <name evidence="9" type="ORF">WR25_00864</name>
</gene>
<keyword evidence="5 7" id="KW-0862">Zinc</keyword>
<evidence type="ECO:0000256" key="7">
    <source>
        <dbReference type="RuleBase" id="RU003435"/>
    </source>
</evidence>
<dbReference type="InterPro" id="IPR024077">
    <property type="entry name" value="Neurolysin/TOP_dom2"/>
</dbReference>
<dbReference type="GO" id="GO:0006508">
    <property type="term" value="P:proteolysis"/>
    <property type="evidence" value="ECO:0007669"/>
    <property type="project" value="UniProtKB-KW"/>
</dbReference>
<evidence type="ECO:0000256" key="6">
    <source>
        <dbReference type="ARBA" id="ARBA00023049"/>
    </source>
</evidence>
<dbReference type="Pfam" id="PF01432">
    <property type="entry name" value="Peptidase_M3"/>
    <property type="match status" value="1"/>
</dbReference>
<evidence type="ECO:0000256" key="2">
    <source>
        <dbReference type="ARBA" id="ARBA00022670"/>
    </source>
</evidence>
<dbReference type="Gene3D" id="1.10.1370.10">
    <property type="entry name" value="Neurolysin, domain 3"/>
    <property type="match status" value="1"/>
</dbReference>
<comment type="caution">
    <text evidence="9">The sequence shown here is derived from an EMBL/GenBank/DDBJ whole genome shotgun (WGS) entry which is preliminary data.</text>
</comment>
<dbReference type="GO" id="GO:0046872">
    <property type="term" value="F:metal ion binding"/>
    <property type="evidence" value="ECO:0007669"/>
    <property type="project" value="UniProtKB-UniRule"/>
</dbReference>
<dbReference type="InterPro" id="IPR045090">
    <property type="entry name" value="Pept_M3A_M3B"/>
</dbReference>
<proteinExistence type="inferred from homology"/>
<dbReference type="PANTHER" id="PTHR11804">
    <property type="entry name" value="PROTEASE M3 THIMET OLIGOPEPTIDASE-RELATED"/>
    <property type="match status" value="1"/>
</dbReference>
<evidence type="ECO:0000256" key="3">
    <source>
        <dbReference type="ARBA" id="ARBA00022723"/>
    </source>
</evidence>
<keyword evidence="6 7" id="KW-0482">Metalloprotease</keyword>
<accession>A0A2A2JT63</accession>
<dbReference type="GO" id="GO:0004222">
    <property type="term" value="F:metalloendopeptidase activity"/>
    <property type="evidence" value="ECO:0007669"/>
    <property type="project" value="InterPro"/>
</dbReference>
<name>A0A2A2JT63_9BILA</name>
<dbReference type="Gene3D" id="3.40.390.10">
    <property type="entry name" value="Collagenase (Catalytic Domain)"/>
    <property type="match status" value="1"/>
</dbReference>
<dbReference type="AlphaFoldDB" id="A0A2A2JT63"/>
<keyword evidence="3 7" id="KW-0479">Metal-binding</keyword>
<protein>
    <recommendedName>
        <fullName evidence="8">Peptidase M3A/M3B catalytic domain-containing protein</fullName>
    </recommendedName>
</protein>
<evidence type="ECO:0000256" key="4">
    <source>
        <dbReference type="ARBA" id="ARBA00022801"/>
    </source>
</evidence>
<evidence type="ECO:0000256" key="1">
    <source>
        <dbReference type="ARBA" id="ARBA00006040"/>
    </source>
</evidence>
<sequence>MPIFVGRPMPIARFFTRSLQCRYLSNHTNLKRANASSLQVQQKRSILFRMGNEKPKTVVGYYVIFPVIPDETVENNIFVRNIAKNEDWPKLASATPKEMYEGTVRMIMEYGATVMEHMEFLEKLPNEEKTFENVVEPLLTEEYEINYAFQTLMLKMLTDWPEGSRKLFDADLHHIKMTAARDYMEKLTHRVFQDSIKQLYETKEGLTDWQLRLIEWYLLEIKASGLDKTDKKSRQLIVSWNRWIDDYRSKYISNTIATNDQATFVLNERGALADAPPHVLQKLAIEPDKWETGPWRGILTPHSIFPFMQYCGNRHQRQVAWERWISKASFEHDFYNNSVNIEELRHNNEGLAKLLGYRNVSEHRLANKMAASPETVRSFLDALTRRMRPVVLDRKEAWTEFSHKKELSAGPLSPADLFYVCRKEAEEHYDVNPLELMNHFPFWPTFKNTCSIISHLFGLKFKDISENSGLERCHPEVRIFAVSDAASGEHLGRLYVDPYDRETKRGGWNTLLARTSSKDHGLDRLVYLIGSAIAPTSDSPSLLHYQQLQLLLFNLGRCVQLLLSKSPYRDITIPWTPYYASDWDAADMFPMFVQFFLYKPNLLQSLSSPHIKTGNILGEEAWNSVALSLQRATLWESYRTLFWSDFDLSLYEMEDRRQRFWQDLYNDMTKEYFPFKKMKSDYQPCSFMPIFAIQPNMSMYYRKLWTEMLALDIHETFDSENEEQKTGMRLRETILEKGAGDVAKELYRRFQGRDPSVGAICDFYDPPTYESIEEQQAKS</sequence>
<keyword evidence="4 7" id="KW-0378">Hydrolase</keyword>
<keyword evidence="10" id="KW-1185">Reference proteome</keyword>
<feature type="domain" description="Peptidase M3A/M3B catalytic" evidence="8">
    <location>
        <begin position="307"/>
        <end position="762"/>
    </location>
</feature>
<evidence type="ECO:0000313" key="9">
    <source>
        <dbReference type="EMBL" id="PAV64861.1"/>
    </source>
</evidence>
<comment type="cofactor">
    <cofactor evidence="7">
        <name>Zn(2+)</name>
        <dbReference type="ChEBI" id="CHEBI:29105"/>
    </cofactor>
    <text evidence="7">Binds 1 zinc ion.</text>
</comment>
<dbReference type="EMBL" id="LIAE01010237">
    <property type="protein sequence ID" value="PAV64861.1"/>
    <property type="molecule type" value="Genomic_DNA"/>
</dbReference>
<dbReference type="FunFam" id="1.10.1370.10:FF:000010">
    <property type="entry name" value="Protein CBG00366"/>
    <property type="match status" value="1"/>
</dbReference>
<dbReference type="OrthoDB" id="534666at2759"/>
<evidence type="ECO:0000313" key="10">
    <source>
        <dbReference type="Proteomes" id="UP000218231"/>
    </source>
</evidence>
<dbReference type="InterPro" id="IPR024079">
    <property type="entry name" value="MetalloPept_cat_dom_sf"/>
</dbReference>
<reference evidence="9 10" key="1">
    <citation type="journal article" date="2017" name="Curr. Biol.">
        <title>Genome architecture and evolution of a unichromosomal asexual nematode.</title>
        <authorList>
            <person name="Fradin H."/>
            <person name="Zegar C."/>
            <person name="Gutwein M."/>
            <person name="Lucas J."/>
            <person name="Kovtun M."/>
            <person name="Corcoran D."/>
            <person name="Baugh L.R."/>
            <person name="Kiontke K."/>
            <person name="Gunsalus K."/>
            <person name="Fitch D.H."/>
            <person name="Piano F."/>
        </authorList>
    </citation>
    <scope>NUCLEOTIDE SEQUENCE [LARGE SCALE GENOMIC DNA]</scope>
    <source>
        <strain evidence="9">PF1309</strain>
    </source>
</reference>